<accession>A0A5E8B573</accession>
<feature type="compositionally biased region" description="Polar residues" evidence="1">
    <location>
        <begin position="896"/>
        <end position="910"/>
    </location>
</feature>
<feature type="compositionally biased region" description="Low complexity" evidence="1">
    <location>
        <begin position="159"/>
        <end position="173"/>
    </location>
</feature>
<feature type="region of interest" description="Disordered" evidence="1">
    <location>
        <begin position="1248"/>
        <end position="1412"/>
    </location>
</feature>
<feature type="compositionally biased region" description="Polar residues" evidence="1">
    <location>
        <begin position="982"/>
        <end position="995"/>
    </location>
</feature>
<feature type="compositionally biased region" description="Polar residues" evidence="1">
    <location>
        <begin position="837"/>
        <end position="849"/>
    </location>
</feature>
<feature type="region of interest" description="Disordered" evidence="1">
    <location>
        <begin position="799"/>
        <end position="1050"/>
    </location>
</feature>
<reference evidence="2 3" key="1">
    <citation type="submission" date="2019-09" db="EMBL/GenBank/DDBJ databases">
        <authorList>
            <person name="Brejova B."/>
        </authorList>
    </citation>
    <scope>NUCLEOTIDE SEQUENCE [LARGE SCALE GENOMIC DNA]</scope>
</reference>
<dbReference type="GeneID" id="43579096"/>
<feature type="compositionally biased region" description="Pro residues" evidence="1">
    <location>
        <begin position="875"/>
        <end position="884"/>
    </location>
</feature>
<feature type="compositionally biased region" description="Low complexity" evidence="1">
    <location>
        <begin position="39"/>
        <end position="73"/>
    </location>
</feature>
<feature type="compositionally biased region" description="Acidic residues" evidence="1">
    <location>
        <begin position="1401"/>
        <end position="1412"/>
    </location>
</feature>
<keyword evidence="3" id="KW-1185">Reference proteome</keyword>
<feature type="region of interest" description="Disordered" evidence="1">
    <location>
        <begin position="147"/>
        <end position="173"/>
    </location>
</feature>
<evidence type="ECO:0000313" key="3">
    <source>
        <dbReference type="Proteomes" id="UP000398389"/>
    </source>
</evidence>
<feature type="region of interest" description="Disordered" evidence="1">
    <location>
        <begin position="679"/>
        <end position="724"/>
    </location>
</feature>
<proteinExistence type="predicted"/>
<feature type="compositionally biased region" description="Pro residues" evidence="1">
    <location>
        <begin position="581"/>
        <end position="609"/>
    </location>
</feature>
<feature type="compositionally biased region" description="Polar residues" evidence="1">
    <location>
        <begin position="1256"/>
        <end position="1265"/>
    </location>
</feature>
<feature type="compositionally biased region" description="Low complexity" evidence="1">
    <location>
        <begin position="943"/>
        <end position="954"/>
    </location>
</feature>
<feature type="compositionally biased region" description="Low complexity" evidence="1">
    <location>
        <begin position="1028"/>
        <end position="1038"/>
    </location>
</feature>
<organism evidence="2 3">
    <name type="scientific">Magnusiomyces paraingens</name>
    <dbReference type="NCBI Taxonomy" id="2606893"/>
    <lineage>
        <taxon>Eukaryota</taxon>
        <taxon>Fungi</taxon>
        <taxon>Dikarya</taxon>
        <taxon>Ascomycota</taxon>
        <taxon>Saccharomycotina</taxon>
        <taxon>Dipodascomycetes</taxon>
        <taxon>Dipodascales</taxon>
        <taxon>Dipodascaceae</taxon>
        <taxon>Magnusiomyces</taxon>
    </lineage>
</organism>
<feature type="compositionally biased region" description="Low complexity" evidence="1">
    <location>
        <begin position="819"/>
        <end position="829"/>
    </location>
</feature>
<name>A0A5E8B573_9ASCO</name>
<feature type="compositionally biased region" description="Gly residues" evidence="1">
    <location>
        <begin position="1171"/>
        <end position="1195"/>
    </location>
</feature>
<protein>
    <submittedName>
        <fullName evidence="2">Uncharacterized protein</fullName>
    </submittedName>
</protein>
<evidence type="ECO:0000256" key="1">
    <source>
        <dbReference type="SAM" id="MobiDB-lite"/>
    </source>
</evidence>
<feature type="compositionally biased region" description="Low complexity" evidence="1">
    <location>
        <begin position="1"/>
        <end position="30"/>
    </location>
</feature>
<feature type="compositionally biased region" description="Pro residues" evidence="1">
    <location>
        <begin position="802"/>
        <end position="818"/>
    </location>
</feature>
<gene>
    <name evidence="2" type="ORF">SAPINGB_P000272</name>
</gene>
<evidence type="ECO:0000313" key="2">
    <source>
        <dbReference type="EMBL" id="VVT44040.1"/>
    </source>
</evidence>
<feature type="region of interest" description="Disordered" evidence="1">
    <location>
        <begin position="547"/>
        <end position="662"/>
    </location>
</feature>
<dbReference type="RefSeq" id="XP_031850887.1">
    <property type="nucleotide sequence ID" value="XM_031994996.1"/>
</dbReference>
<dbReference type="Proteomes" id="UP000398389">
    <property type="component" value="Unassembled WGS sequence"/>
</dbReference>
<feature type="region of interest" description="Disordered" evidence="1">
    <location>
        <begin position="1"/>
        <end position="125"/>
    </location>
</feature>
<dbReference type="EMBL" id="CABVLU010000001">
    <property type="protein sequence ID" value="VVT44040.1"/>
    <property type="molecule type" value="Genomic_DNA"/>
</dbReference>
<feature type="region of interest" description="Disordered" evidence="1">
    <location>
        <begin position="1171"/>
        <end position="1199"/>
    </location>
</feature>
<feature type="compositionally biased region" description="Low complexity" evidence="1">
    <location>
        <begin position="547"/>
        <end position="562"/>
    </location>
</feature>
<feature type="compositionally biased region" description="Low complexity" evidence="1">
    <location>
        <begin position="1334"/>
        <end position="1349"/>
    </location>
</feature>
<sequence>MQQQQQQQQQQNPLQLSGQQQLSMLPQNRPSVRRKPVRRVPVSGASLSPSPSAGLSDSTRNSLSLSPSVSPSPSRRRSTFLLDPSDLQPLEPISSPYTNSSSENQNKQQQSFVEQIQPADEQQPVKYHVSSMILDDDDNSHTITAKQSLAISASRRSKASVSTVRTASTMSTMSTVSSASTAISSAGGGFNGSSDYLGSFKNRKPPVKALAGSISNSTSNSRNSSPSPVVPVIDFESNNKKEKNSNQVPVNQQIKEYSKDLGNNDKEEIKQKIQVEIEHETPSKAVNQVIFFDNVSQEQEPLVVGIPEETANQSIETDAAQAAFTDQQQQKLLQLELEEPPEKAFQKEPPVLLKVTNPDFSSDFEQDLKETLHQPPSIIPSLNQPGLSALPRPSFTRSMHADSQDTITLTAPVSPGLQPKSTRSSFGGGGDSGESNYYSDAGGFSDNEVPSNLQQPTQPEPFAKPPPPPEPTLSLPSPEVGAARETLIVAEASDDVKNENENNSEVDAETAEVTAAGLSALDKGFKPSSKAQQLDSPLLTAATTAAVTAAAAAAAATTTTTTETSLLDLGSDSTAAHTKPSSPPPSQAPPPPPPFNQQPQQLPPPPPESRQPADKTPDDEVDEADESHKTINEDTEETTDNQDLVMNSALYHRKSPSTGSAFDFGLEPAGRVPVVIAAPSSSSSTTATPSSSSTNPISLNSSASPPFDAQNLHPSHTPRAMTAPAQPQTIISPFKQQPLQQPPQQYPGSAPVQQQQPSMHPVFNNPFVLQQHSTANYASTNTQTINNNNPFLMNQLLHPVQPQTPAPPPPPPPPPPPVLQQQQPQTLQPRPVYPPQFQHSPETPGSSRVGTGVFAQQQLQQQQQPTTPVSALTPLQPPESPVPLAPSASPERKVNRSNSNPHPVTPSAQISAAVAATPPGTKVQTLGQQPSSLAPQTIDHSRSSSLHSNRSARSGGTPKLKSFPSNLSSSQQQYPPQPSPGLNRNISTSSTPSFSHKQRLSAASGATGSSTSGHAPLTTTSSHNRLNSTSSRVSRTSSADSLMPSHSKNSGSFYVRELKRRAATLWCDIPSSVWGLPIGIADLSVNPGGHSRFSGYSYGGYSNGYGGPIGDGGDSNGGEGYDYDNEGYDDHHNKHNLPARALAYYHHHIPGGGSGNSGGFNGGFNGGSNGGGSGGASSSGGNGNGLGNGIPGFGGNQSNSLSLSSNMSLTTTTSLTGTKSSHLAAAGKTLVDIRHSHLTPRLLASEIDGTGDQFPYRNQWSANNQTTTGSSPSGGGPSSTSSHSYSHSGGSINSSFFGASSTPSNDSTTIHDEQSHKKLGSAGSLYPTGGSGPTRGPSGASTASGASRGLVRAPSTDSLKSVQEPGGNIRLFVMNPDAASSSSSSEESEESSSEGSSDSSSGDDDNDDDESE</sequence>
<feature type="compositionally biased region" description="Low complexity" evidence="1">
    <location>
        <begin position="1278"/>
        <end position="1302"/>
    </location>
</feature>
<dbReference type="OrthoDB" id="4092749at2759"/>
<feature type="compositionally biased region" description="Low complexity" evidence="1">
    <location>
        <begin position="1001"/>
        <end position="1013"/>
    </location>
</feature>
<feature type="region of interest" description="Disordered" evidence="1">
    <location>
        <begin position="363"/>
        <end position="511"/>
    </location>
</feature>
<feature type="compositionally biased region" description="Polar residues" evidence="1">
    <location>
        <begin position="1017"/>
        <end position="1027"/>
    </location>
</feature>
<feature type="region of interest" description="Disordered" evidence="1">
    <location>
        <begin position="738"/>
        <end position="763"/>
    </location>
</feature>
<feature type="compositionally biased region" description="Pro residues" evidence="1">
    <location>
        <begin position="458"/>
        <end position="471"/>
    </location>
</feature>
<feature type="compositionally biased region" description="Low complexity" evidence="1">
    <location>
        <begin position="679"/>
        <end position="704"/>
    </location>
</feature>
<feature type="compositionally biased region" description="Low complexity" evidence="1">
    <location>
        <begin position="99"/>
        <end position="111"/>
    </location>
</feature>
<feature type="compositionally biased region" description="Polar residues" evidence="1">
    <location>
        <begin position="922"/>
        <end position="935"/>
    </location>
</feature>